<evidence type="ECO:0000313" key="6">
    <source>
        <dbReference type="EMBL" id="QDV37102.1"/>
    </source>
</evidence>
<dbReference type="RefSeq" id="WP_231749246.1">
    <property type="nucleotide sequence ID" value="NZ_CP036426.1"/>
</dbReference>
<dbReference type="Pfam" id="PF13442">
    <property type="entry name" value="Cytochrome_CBB3"/>
    <property type="match status" value="1"/>
</dbReference>
<accession>A0A518H8B9</accession>
<dbReference type="InterPro" id="IPR036909">
    <property type="entry name" value="Cyt_c-like_dom_sf"/>
</dbReference>
<dbReference type="GO" id="GO:0020037">
    <property type="term" value="F:heme binding"/>
    <property type="evidence" value="ECO:0007669"/>
    <property type="project" value="InterPro"/>
</dbReference>
<name>A0A518H8B9_9BACT</name>
<proteinExistence type="predicted"/>
<dbReference type="Proteomes" id="UP000317835">
    <property type="component" value="Chromosome"/>
</dbReference>
<dbReference type="Gene3D" id="1.10.760.10">
    <property type="entry name" value="Cytochrome c-like domain"/>
    <property type="match status" value="1"/>
</dbReference>
<reference evidence="6 7" key="1">
    <citation type="submission" date="2019-02" db="EMBL/GenBank/DDBJ databases">
        <title>Deep-cultivation of Planctomycetes and their phenomic and genomic characterization uncovers novel biology.</title>
        <authorList>
            <person name="Wiegand S."/>
            <person name="Jogler M."/>
            <person name="Boedeker C."/>
            <person name="Pinto D."/>
            <person name="Vollmers J."/>
            <person name="Rivas-Marin E."/>
            <person name="Kohn T."/>
            <person name="Peeters S.H."/>
            <person name="Heuer A."/>
            <person name="Rast P."/>
            <person name="Oberbeckmann S."/>
            <person name="Bunk B."/>
            <person name="Jeske O."/>
            <person name="Meyerdierks A."/>
            <person name="Storesund J.E."/>
            <person name="Kallscheuer N."/>
            <person name="Luecker S."/>
            <person name="Lage O.M."/>
            <person name="Pohl T."/>
            <person name="Merkel B.J."/>
            <person name="Hornburger P."/>
            <person name="Mueller R.-W."/>
            <person name="Bruemmer F."/>
            <person name="Labrenz M."/>
            <person name="Spormann A.M."/>
            <person name="Op den Camp H."/>
            <person name="Overmann J."/>
            <person name="Amann R."/>
            <person name="Jetten M.S.M."/>
            <person name="Mascher T."/>
            <person name="Medema M.H."/>
            <person name="Devos D.P."/>
            <person name="Kaster A.-K."/>
            <person name="Ovreas L."/>
            <person name="Rohde M."/>
            <person name="Galperin M.Y."/>
            <person name="Jogler C."/>
        </authorList>
    </citation>
    <scope>NUCLEOTIDE SEQUENCE [LARGE SCALE GENOMIC DNA]</scope>
    <source>
        <strain evidence="6 7">ElP</strain>
    </source>
</reference>
<dbReference type="SUPFAM" id="SSF46626">
    <property type="entry name" value="Cytochrome c"/>
    <property type="match status" value="1"/>
</dbReference>
<dbReference type="PROSITE" id="PS51257">
    <property type="entry name" value="PROKAR_LIPOPROTEIN"/>
    <property type="match status" value="1"/>
</dbReference>
<dbReference type="KEGG" id="tpla:ElP_50350"/>
<protein>
    <recommendedName>
        <fullName evidence="5">Cytochrome c domain-containing protein</fullName>
    </recommendedName>
</protein>
<evidence type="ECO:0000256" key="2">
    <source>
        <dbReference type="ARBA" id="ARBA00022723"/>
    </source>
</evidence>
<evidence type="ECO:0000313" key="7">
    <source>
        <dbReference type="Proteomes" id="UP000317835"/>
    </source>
</evidence>
<organism evidence="6 7">
    <name type="scientific">Tautonia plasticadhaerens</name>
    <dbReference type="NCBI Taxonomy" id="2527974"/>
    <lineage>
        <taxon>Bacteria</taxon>
        <taxon>Pseudomonadati</taxon>
        <taxon>Planctomycetota</taxon>
        <taxon>Planctomycetia</taxon>
        <taxon>Isosphaerales</taxon>
        <taxon>Isosphaeraceae</taxon>
        <taxon>Tautonia</taxon>
    </lineage>
</organism>
<dbReference type="PROSITE" id="PS51007">
    <property type="entry name" value="CYTC"/>
    <property type="match status" value="1"/>
</dbReference>
<keyword evidence="2 4" id="KW-0479">Metal-binding</keyword>
<dbReference type="GO" id="GO:0046872">
    <property type="term" value="F:metal ion binding"/>
    <property type="evidence" value="ECO:0007669"/>
    <property type="project" value="UniProtKB-KW"/>
</dbReference>
<dbReference type="GO" id="GO:0009055">
    <property type="term" value="F:electron transfer activity"/>
    <property type="evidence" value="ECO:0007669"/>
    <property type="project" value="InterPro"/>
</dbReference>
<dbReference type="AlphaFoldDB" id="A0A518H8B9"/>
<evidence type="ECO:0000256" key="3">
    <source>
        <dbReference type="ARBA" id="ARBA00023004"/>
    </source>
</evidence>
<keyword evidence="3 4" id="KW-0408">Iron</keyword>
<dbReference type="PANTHER" id="PTHR40394:SF2">
    <property type="entry name" value="QUINOL:CYTOCHROME C OXIDOREDUCTASE MEMBRANE PROTEIN"/>
    <property type="match status" value="1"/>
</dbReference>
<gene>
    <name evidence="6" type="ORF">ElP_50350</name>
</gene>
<sequence length="209" mass="23268">MIRSIRPLAVASFAGRMAVALLLGGSTLLGLGGCRNEMYDQPRYDTFEPSVFFEDGISARPLVAGTVPRGWARQDEHLEYGREGGLLVDSFPFEVDEAVLARGRVRYESFCVPCHGGLGNGDGMIVQRGLPKPPSFHEQRLREVPVGHFFDVITRGYGAMYSYAHRIKPRDRWAVVAYVKALQLSQYAQVDGLPEADRQRLEQPQEAAQ</sequence>
<evidence type="ECO:0000256" key="4">
    <source>
        <dbReference type="PROSITE-ProRule" id="PRU00433"/>
    </source>
</evidence>
<dbReference type="EMBL" id="CP036426">
    <property type="protein sequence ID" value="QDV37102.1"/>
    <property type="molecule type" value="Genomic_DNA"/>
</dbReference>
<keyword evidence="7" id="KW-1185">Reference proteome</keyword>
<feature type="domain" description="Cytochrome c" evidence="5">
    <location>
        <begin position="98"/>
        <end position="183"/>
    </location>
</feature>
<dbReference type="InterPro" id="IPR009056">
    <property type="entry name" value="Cyt_c-like_dom"/>
</dbReference>
<keyword evidence="1 4" id="KW-0349">Heme</keyword>
<evidence type="ECO:0000259" key="5">
    <source>
        <dbReference type="PROSITE" id="PS51007"/>
    </source>
</evidence>
<evidence type="ECO:0000256" key="1">
    <source>
        <dbReference type="ARBA" id="ARBA00022617"/>
    </source>
</evidence>
<dbReference type="PANTHER" id="PTHR40394">
    <property type="entry name" value="LIPOPROTEIN-RELATED"/>
    <property type="match status" value="1"/>
</dbReference>